<dbReference type="Gene3D" id="1.10.10.10">
    <property type="entry name" value="Winged helix-like DNA-binding domain superfamily/Winged helix DNA-binding domain"/>
    <property type="match status" value="1"/>
</dbReference>
<dbReference type="Pfam" id="PF03861">
    <property type="entry name" value="ANTAR"/>
    <property type="match status" value="1"/>
</dbReference>
<dbReference type="Proteomes" id="UP000297318">
    <property type="component" value="Unassembled WGS sequence"/>
</dbReference>
<keyword evidence="2" id="KW-0804">Transcription</keyword>
<organism evidence="4 5">
    <name type="scientific">Serinibacter arcticus</name>
    <dbReference type="NCBI Taxonomy" id="1655435"/>
    <lineage>
        <taxon>Bacteria</taxon>
        <taxon>Bacillati</taxon>
        <taxon>Actinomycetota</taxon>
        <taxon>Actinomycetes</taxon>
        <taxon>Micrococcales</taxon>
        <taxon>Beutenbergiaceae</taxon>
        <taxon>Serinibacter</taxon>
    </lineage>
</organism>
<dbReference type="InterPro" id="IPR036388">
    <property type="entry name" value="WH-like_DNA-bd_sf"/>
</dbReference>
<dbReference type="InterPro" id="IPR012074">
    <property type="entry name" value="GAF_ANTAR"/>
</dbReference>
<dbReference type="SUPFAM" id="SSF55781">
    <property type="entry name" value="GAF domain-like"/>
    <property type="match status" value="1"/>
</dbReference>
<keyword evidence="1" id="KW-0805">Transcription regulation</keyword>
<evidence type="ECO:0000259" key="3">
    <source>
        <dbReference type="PROSITE" id="PS50921"/>
    </source>
</evidence>
<evidence type="ECO:0000313" key="5">
    <source>
        <dbReference type="Proteomes" id="UP000297318"/>
    </source>
</evidence>
<gene>
    <name evidence="4" type="ORF">SERN_2884</name>
</gene>
<dbReference type="GO" id="GO:0003723">
    <property type="term" value="F:RNA binding"/>
    <property type="evidence" value="ECO:0007669"/>
    <property type="project" value="InterPro"/>
</dbReference>
<dbReference type="Gene3D" id="3.30.450.40">
    <property type="match status" value="1"/>
</dbReference>
<dbReference type="SMART" id="SM01012">
    <property type="entry name" value="ANTAR"/>
    <property type="match status" value="1"/>
</dbReference>
<dbReference type="InterPro" id="IPR005561">
    <property type="entry name" value="ANTAR"/>
</dbReference>
<dbReference type="InterPro" id="IPR029016">
    <property type="entry name" value="GAF-like_dom_sf"/>
</dbReference>
<dbReference type="AlphaFoldDB" id="A0A4Z1DZV4"/>
<dbReference type="PROSITE" id="PS50921">
    <property type="entry name" value="ANTAR"/>
    <property type="match status" value="1"/>
</dbReference>
<dbReference type="OrthoDB" id="3688893at2"/>
<dbReference type="PIRSF" id="PIRSF036625">
    <property type="entry name" value="GAF_ANTAR"/>
    <property type="match status" value="1"/>
</dbReference>
<protein>
    <recommendedName>
        <fullName evidence="3">ANTAR domain-containing protein</fullName>
    </recommendedName>
</protein>
<keyword evidence="5" id="KW-1185">Reference proteome</keyword>
<name>A0A4Z1DZV4_9MICO</name>
<dbReference type="InterPro" id="IPR003018">
    <property type="entry name" value="GAF"/>
</dbReference>
<evidence type="ECO:0000256" key="1">
    <source>
        <dbReference type="ARBA" id="ARBA00023015"/>
    </source>
</evidence>
<dbReference type="RefSeq" id="WP_135850894.1">
    <property type="nucleotide sequence ID" value="NZ_RHPJ01000005.1"/>
</dbReference>
<evidence type="ECO:0000256" key="2">
    <source>
        <dbReference type="ARBA" id="ARBA00023163"/>
    </source>
</evidence>
<proteinExistence type="predicted"/>
<dbReference type="EMBL" id="RHPJ01000005">
    <property type="protein sequence ID" value="TGO03872.1"/>
    <property type="molecule type" value="Genomic_DNA"/>
</dbReference>
<sequence>MDTTDAGDLARHAELIDHETGVRDTVDQILAGAIDYVGDAVHATVTTTRERHHVVLGSSSALAAEAARSQFEAGQGPVLDAFAEDTWLRSGDVTLDPRWPRWGPRAAELGLRSVLMMQLLAHRRPVGALTLYAEEADVFADLNKIDLALLFAGHAGTGLSATRVIEGLEIAVSSRQAIGMAQGILLERFNLDPAGAWSVLRRLSTTSNRKVNDIAEEIVRTRKIPEIRASGRPAP</sequence>
<feature type="domain" description="ANTAR" evidence="3">
    <location>
        <begin position="158"/>
        <end position="219"/>
    </location>
</feature>
<dbReference type="Pfam" id="PF13185">
    <property type="entry name" value="GAF_2"/>
    <property type="match status" value="1"/>
</dbReference>
<comment type="caution">
    <text evidence="4">The sequence shown here is derived from an EMBL/GenBank/DDBJ whole genome shotgun (WGS) entry which is preliminary data.</text>
</comment>
<evidence type="ECO:0000313" key="4">
    <source>
        <dbReference type="EMBL" id="TGO03872.1"/>
    </source>
</evidence>
<accession>A0A4Z1DZV4</accession>
<reference evidence="4 5" key="1">
    <citation type="submission" date="2018-11" db="EMBL/GenBank/DDBJ databases">
        <title>Complete genome sequencing of the Actinobacteria Serinibacter sp. K3-2.</title>
        <authorList>
            <person name="Rakitin A.L."/>
            <person name="Beletsky A.V."/>
            <person name="Mardanov A.V."/>
            <person name="Ravin N.V."/>
            <person name="Gromova A.S."/>
            <person name="Filippova S.N."/>
            <person name="Gal'Chenko V.F."/>
        </authorList>
    </citation>
    <scope>NUCLEOTIDE SEQUENCE [LARGE SCALE GENOMIC DNA]</scope>
    <source>
        <strain evidence="4 5">K3-2</strain>
    </source>
</reference>